<keyword evidence="3 5" id="KW-0342">GTP-binding</keyword>
<evidence type="ECO:0000313" key="9">
    <source>
        <dbReference type="EMBL" id="VEU43396.1"/>
    </source>
</evidence>
<dbReference type="Pfam" id="PF01926">
    <property type="entry name" value="MMR_HSR1"/>
    <property type="match status" value="1"/>
</dbReference>
<dbReference type="Pfam" id="PF08153">
    <property type="entry name" value="NGP1NT"/>
    <property type="match status" value="1"/>
</dbReference>
<dbReference type="EMBL" id="CAACVS010000540">
    <property type="protein sequence ID" value="VEU43396.1"/>
    <property type="molecule type" value="Genomic_DNA"/>
</dbReference>
<dbReference type="OrthoDB" id="444945at2759"/>
<keyword evidence="4 5" id="KW-0539">Nucleus</keyword>
<dbReference type="Proteomes" id="UP000291116">
    <property type="component" value="Unassembled WGS sequence"/>
</dbReference>
<dbReference type="GO" id="GO:0005525">
    <property type="term" value="F:GTP binding"/>
    <property type="evidence" value="ECO:0007669"/>
    <property type="project" value="UniProtKB-KW"/>
</dbReference>
<dbReference type="Gene3D" id="3.40.50.300">
    <property type="entry name" value="P-loop containing nucleotide triphosphate hydrolases"/>
    <property type="match status" value="1"/>
</dbReference>
<name>A0A448ZMX9_9STRA</name>
<reference evidence="9 10" key="1">
    <citation type="submission" date="2019-01" db="EMBL/GenBank/DDBJ databases">
        <authorList>
            <person name="Ferrante I. M."/>
        </authorList>
    </citation>
    <scope>NUCLEOTIDE SEQUENCE [LARGE SCALE GENOMIC DNA]</scope>
    <source>
        <strain evidence="9 10">B856</strain>
    </source>
</reference>
<evidence type="ECO:0000256" key="6">
    <source>
        <dbReference type="SAM" id="MobiDB-lite"/>
    </source>
</evidence>
<keyword evidence="2 5" id="KW-0547">Nucleotide-binding</keyword>
<dbReference type="InterPro" id="IPR023179">
    <property type="entry name" value="GTP-bd_ortho_bundle_sf"/>
</dbReference>
<proteinExistence type="inferred from homology"/>
<keyword evidence="10" id="KW-1185">Reference proteome</keyword>
<feature type="region of interest" description="Disordered" evidence="6">
    <location>
        <begin position="130"/>
        <end position="154"/>
    </location>
</feature>
<sequence>MPPSKMKTNALPRTGASSKVGKGRDNAKNGHRSAETINRLNLYKSRAIRNKKGIVIGGDFMMGNRAGDREITAETGRIAPDRRWFGNTRVVDPKQLDTFRQEMTEKVADPYSVVLKRKKLPMGLLREAADRDAPPSQALLEQEPFSQAFGSKSRRKRVKLDQLMLARTDEDPNKNNVEEGRRKGGKAEVVENFSSTQDGEEVNPYAKLLSVAKTSHETYQSRNSREGIVPWGRDSNLTKTEGENVDWRHEKKDDLFLKGQSKRIWGEFFKVVDCSDVILHIIDARNVPGTRCTMIERHIRDNASHKHLVFVLNKIDLVPNWVAKRWMGELAKDRPTIAFHASMTHAFGKGALISLLRQFGKLHDDKKQISVGVIGYPNVGKSSVINTLISKKSCKVAPIPGETKIWQYITLFKRISLIDCPGVVVDTAGDTETESVLKGVVRAERLETPEDYIQAIVNKVKREHIAGQYKFTKEESKWKNVTHLLETIATKAGRLLKGGDPCLRSAAITVINDFQRGRLPHYVPPPELKEDEEQIKSSEAVVQSIEPETQDLENVGEENMKTDQTEEEDQTSEKNEIESTENKQAEEGEKDEPIAVAEGEWED</sequence>
<feature type="domain" description="Nucleolar GTP-binding protein 2 N-terminal" evidence="8">
    <location>
        <begin position="43"/>
        <end position="163"/>
    </location>
</feature>
<dbReference type="InterPro" id="IPR024929">
    <property type="entry name" value="GNL2_CP_dom"/>
</dbReference>
<dbReference type="PANTHER" id="PTHR11089">
    <property type="entry name" value="GTP-BINDING PROTEIN-RELATED"/>
    <property type="match status" value="1"/>
</dbReference>
<evidence type="ECO:0000259" key="7">
    <source>
        <dbReference type="Pfam" id="PF01926"/>
    </source>
</evidence>
<feature type="region of interest" description="Disordered" evidence="6">
    <location>
        <begin position="1"/>
        <end position="33"/>
    </location>
</feature>
<comment type="function">
    <text evidence="5">GTPase that associates with pre-60S ribosomal subunits in the nucleolus and is required for their nuclear export and maturation.</text>
</comment>
<feature type="compositionally biased region" description="Basic and acidic residues" evidence="6">
    <location>
        <begin position="22"/>
        <end position="33"/>
    </location>
</feature>
<dbReference type="FunFam" id="3.40.50.300:FF:000559">
    <property type="entry name" value="Nuclear/nucleolar GTPase 2"/>
    <property type="match status" value="1"/>
</dbReference>
<feature type="region of interest" description="Disordered" evidence="6">
    <location>
        <begin position="517"/>
        <end position="603"/>
    </location>
</feature>
<dbReference type="AlphaFoldDB" id="A0A448ZMX9"/>
<dbReference type="SUPFAM" id="SSF52540">
    <property type="entry name" value="P-loop containing nucleoside triphosphate hydrolases"/>
    <property type="match status" value="1"/>
</dbReference>
<feature type="compositionally biased region" description="Basic and acidic residues" evidence="6">
    <location>
        <begin position="571"/>
        <end position="593"/>
    </location>
</feature>
<comment type="similarity">
    <text evidence="5">Belongs to the TRAFAC class YlqF/YawG GTPase family. NOG2 subfamily.</text>
</comment>
<organism evidence="9 10">
    <name type="scientific">Pseudo-nitzschia multistriata</name>
    <dbReference type="NCBI Taxonomy" id="183589"/>
    <lineage>
        <taxon>Eukaryota</taxon>
        <taxon>Sar</taxon>
        <taxon>Stramenopiles</taxon>
        <taxon>Ochrophyta</taxon>
        <taxon>Bacillariophyta</taxon>
        <taxon>Bacillariophyceae</taxon>
        <taxon>Bacillariophycidae</taxon>
        <taxon>Bacillariales</taxon>
        <taxon>Bacillariaceae</taxon>
        <taxon>Pseudo-nitzschia</taxon>
    </lineage>
</organism>
<evidence type="ECO:0000313" key="10">
    <source>
        <dbReference type="Proteomes" id="UP000291116"/>
    </source>
</evidence>
<dbReference type="Gene3D" id="1.10.1580.10">
    <property type="match status" value="1"/>
</dbReference>
<dbReference type="GO" id="GO:0005730">
    <property type="term" value="C:nucleolus"/>
    <property type="evidence" value="ECO:0007669"/>
    <property type="project" value="UniProtKB-SubCell"/>
</dbReference>
<protein>
    <recommendedName>
        <fullName evidence="5">Nucleolar GTP-binding protein 2</fullName>
    </recommendedName>
</protein>
<evidence type="ECO:0000256" key="2">
    <source>
        <dbReference type="ARBA" id="ARBA00022741"/>
    </source>
</evidence>
<feature type="domain" description="G" evidence="7">
    <location>
        <begin position="371"/>
        <end position="458"/>
    </location>
</feature>
<evidence type="ECO:0000256" key="3">
    <source>
        <dbReference type="ARBA" id="ARBA00023134"/>
    </source>
</evidence>
<dbReference type="InterPro" id="IPR050755">
    <property type="entry name" value="TRAFAC_YlqF/YawG_RiboMat"/>
</dbReference>
<feature type="region of interest" description="Disordered" evidence="6">
    <location>
        <begin position="168"/>
        <end position="188"/>
    </location>
</feature>
<dbReference type="PRINTS" id="PR00326">
    <property type="entry name" value="GTP1OBG"/>
</dbReference>
<accession>A0A448ZMX9</accession>
<evidence type="ECO:0000256" key="5">
    <source>
        <dbReference type="RuleBase" id="RU364023"/>
    </source>
</evidence>
<evidence type="ECO:0000256" key="4">
    <source>
        <dbReference type="ARBA" id="ARBA00023242"/>
    </source>
</evidence>
<evidence type="ECO:0000256" key="1">
    <source>
        <dbReference type="ARBA" id="ARBA00004604"/>
    </source>
</evidence>
<dbReference type="InterPro" id="IPR006073">
    <property type="entry name" value="GTP-bd"/>
</dbReference>
<dbReference type="InterPro" id="IPR012971">
    <property type="entry name" value="NOG2_N_dom"/>
</dbReference>
<comment type="subcellular location">
    <subcellularLocation>
        <location evidence="1 5">Nucleus</location>
        <location evidence="1 5">Nucleolus</location>
    </subcellularLocation>
</comment>
<dbReference type="PANTHER" id="PTHR11089:SF9">
    <property type="entry name" value="NUCLEOLAR GTP-BINDING PROTEIN 2"/>
    <property type="match status" value="1"/>
</dbReference>
<gene>
    <name evidence="9" type="ORF">PSNMU_V1.4_AUG-EV-PASAV3_0104180</name>
</gene>
<dbReference type="InterPro" id="IPR027417">
    <property type="entry name" value="P-loop_NTPase"/>
</dbReference>
<evidence type="ECO:0000259" key="8">
    <source>
        <dbReference type="Pfam" id="PF08153"/>
    </source>
</evidence>
<dbReference type="CDD" id="cd01858">
    <property type="entry name" value="NGP_1"/>
    <property type="match status" value="1"/>
</dbReference>